<dbReference type="PROSITE" id="PS50835">
    <property type="entry name" value="IG_LIKE"/>
    <property type="match status" value="6"/>
</dbReference>
<feature type="domain" description="Ig-like" evidence="9">
    <location>
        <begin position="205"/>
        <end position="296"/>
    </location>
</feature>
<dbReference type="Gene3D" id="2.60.40.10">
    <property type="entry name" value="Immunoglobulins"/>
    <property type="match status" value="7"/>
</dbReference>
<dbReference type="AlphaFoldDB" id="A0A8J4TVE6"/>
<evidence type="ECO:0000256" key="4">
    <source>
        <dbReference type="ARBA" id="ARBA00022859"/>
    </source>
</evidence>
<feature type="transmembrane region" description="Helical" evidence="8">
    <location>
        <begin position="318"/>
        <end position="341"/>
    </location>
</feature>
<evidence type="ECO:0000256" key="2">
    <source>
        <dbReference type="ARBA" id="ARBA00022475"/>
    </source>
</evidence>
<gene>
    <name evidence="10" type="ORF">DAT39_014007</name>
</gene>
<dbReference type="CDD" id="cd00099">
    <property type="entry name" value="IgV"/>
    <property type="match status" value="6"/>
</dbReference>
<keyword evidence="4" id="KW-0391">Immunity</keyword>
<keyword evidence="11" id="KW-1185">Reference proteome</keyword>
<dbReference type="EMBL" id="QNUK01000283">
    <property type="protein sequence ID" value="KAF5896278.1"/>
    <property type="molecule type" value="Genomic_DNA"/>
</dbReference>
<evidence type="ECO:0000313" key="11">
    <source>
        <dbReference type="Proteomes" id="UP000727407"/>
    </source>
</evidence>
<feature type="domain" description="Ig-like" evidence="9">
    <location>
        <begin position="91"/>
        <end position="184"/>
    </location>
</feature>
<feature type="domain" description="Ig-like" evidence="9">
    <location>
        <begin position="486"/>
        <end position="561"/>
    </location>
</feature>
<dbReference type="InterPro" id="IPR013106">
    <property type="entry name" value="Ig_V-set"/>
</dbReference>
<keyword evidence="7" id="KW-0325">Glycoprotein</keyword>
<dbReference type="PANTHER" id="PTHR19433:SF133">
    <property type="entry name" value="IMMUNE-TYPE RECEPTOR 5 PRECURSOR-RELATED"/>
    <property type="match status" value="1"/>
</dbReference>
<evidence type="ECO:0000256" key="7">
    <source>
        <dbReference type="ARBA" id="ARBA00023180"/>
    </source>
</evidence>
<dbReference type="GO" id="GO:0002376">
    <property type="term" value="P:immune system process"/>
    <property type="evidence" value="ECO:0007669"/>
    <property type="project" value="UniProtKB-KW"/>
</dbReference>
<feature type="non-terminal residue" evidence="10">
    <location>
        <position position="868"/>
    </location>
</feature>
<keyword evidence="8" id="KW-0812">Transmembrane</keyword>
<feature type="domain" description="Ig-like" evidence="9">
    <location>
        <begin position="371"/>
        <end position="447"/>
    </location>
</feature>
<dbReference type="InterPro" id="IPR003599">
    <property type="entry name" value="Ig_sub"/>
</dbReference>
<feature type="domain" description="Ig-like" evidence="9">
    <location>
        <begin position="733"/>
        <end position="829"/>
    </location>
</feature>
<dbReference type="InterPro" id="IPR007110">
    <property type="entry name" value="Ig-like_dom"/>
</dbReference>
<proteinExistence type="predicted"/>
<evidence type="ECO:0000256" key="8">
    <source>
        <dbReference type="SAM" id="Phobius"/>
    </source>
</evidence>
<evidence type="ECO:0000256" key="3">
    <source>
        <dbReference type="ARBA" id="ARBA00022729"/>
    </source>
</evidence>
<dbReference type="Proteomes" id="UP000727407">
    <property type="component" value="Unassembled WGS sequence"/>
</dbReference>
<comment type="subcellular location">
    <subcellularLocation>
        <location evidence="1">Cell membrane</location>
    </subcellularLocation>
</comment>
<dbReference type="InterPro" id="IPR013783">
    <property type="entry name" value="Ig-like_fold"/>
</dbReference>
<dbReference type="SUPFAM" id="SSF48726">
    <property type="entry name" value="Immunoglobulin"/>
    <property type="match status" value="7"/>
</dbReference>
<evidence type="ECO:0000313" key="10">
    <source>
        <dbReference type="EMBL" id="KAF5896278.1"/>
    </source>
</evidence>
<dbReference type="InterPro" id="IPR052051">
    <property type="entry name" value="TCR_complex_component"/>
</dbReference>
<dbReference type="SMART" id="SM00409">
    <property type="entry name" value="IG"/>
    <property type="match status" value="7"/>
</dbReference>
<keyword evidence="10" id="KW-0675">Receptor</keyword>
<dbReference type="PANTHER" id="PTHR19433">
    <property type="entry name" value="T-CELL RECEPTOR ALPHA CHAIN V REGION-RELATED"/>
    <property type="match status" value="1"/>
</dbReference>
<keyword evidence="8" id="KW-1133">Transmembrane helix</keyword>
<organism evidence="10 11">
    <name type="scientific">Clarias magur</name>
    <name type="common">Asian catfish</name>
    <name type="synonym">Macropteronotus magur</name>
    <dbReference type="NCBI Taxonomy" id="1594786"/>
    <lineage>
        <taxon>Eukaryota</taxon>
        <taxon>Metazoa</taxon>
        <taxon>Chordata</taxon>
        <taxon>Craniata</taxon>
        <taxon>Vertebrata</taxon>
        <taxon>Euteleostomi</taxon>
        <taxon>Actinopterygii</taxon>
        <taxon>Neopterygii</taxon>
        <taxon>Teleostei</taxon>
        <taxon>Ostariophysi</taxon>
        <taxon>Siluriformes</taxon>
        <taxon>Clariidae</taxon>
        <taxon>Clarias</taxon>
    </lineage>
</organism>
<dbReference type="GO" id="GO:0009617">
    <property type="term" value="P:response to bacterium"/>
    <property type="evidence" value="ECO:0007669"/>
    <property type="project" value="TreeGrafter"/>
</dbReference>
<protein>
    <submittedName>
        <fullName evidence="10">Putative immune-type receptor 15b</fullName>
    </submittedName>
</protein>
<evidence type="ECO:0000256" key="6">
    <source>
        <dbReference type="ARBA" id="ARBA00023157"/>
    </source>
</evidence>
<name>A0A8J4TVE6_CLAMG</name>
<evidence type="ECO:0000256" key="5">
    <source>
        <dbReference type="ARBA" id="ARBA00023136"/>
    </source>
</evidence>
<evidence type="ECO:0000256" key="1">
    <source>
        <dbReference type="ARBA" id="ARBA00004236"/>
    </source>
</evidence>
<feature type="domain" description="Ig-like" evidence="9">
    <location>
        <begin position="618"/>
        <end position="694"/>
    </location>
</feature>
<comment type="caution">
    <text evidence="10">The sequence shown here is derived from an EMBL/GenBank/DDBJ whole genome shotgun (WGS) entry which is preliminary data.</text>
</comment>
<keyword evidence="6" id="KW-1015">Disulfide bond</keyword>
<evidence type="ECO:0000259" key="9">
    <source>
        <dbReference type="PROSITE" id="PS50835"/>
    </source>
</evidence>
<reference evidence="10" key="1">
    <citation type="submission" date="2020-07" db="EMBL/GenBank/DDBJ databases">
        <title>Clarias magur genome sequencing, assembly and annotation.</title>
        <authorList>
            <person name="Kushwaha B."/>
            <person name="Kumar R."/>
            <person name="Das P."/>
            <person name="Joshi C.G."/>
            <person name="Kumar D."/>
            <person name="Nagpure N.S."/>
            <person name="Pandey M."/>
            <person name="Agarwal S."/>
            <person name="Srivastava S."/>
            <person name="Singh M."/>
            <person name="Sahoo L."/>
            <person name="Jayasankar P."/>
            <person name="Meher P.K."/>
            <person name="Koringa P.G."/>
            <person name="Iquebal M.A."/>
            <person name="Das S.P."/>
            <person name="Bit A."/>
            <person name="Patnaik S."/>
            <person name="Patel N."/>
            <person name="Shah T.M."/>
            <person name="Hinsu A."/>
            <person name="Jena J.K."/>
        </authorList>
    </citation>
    <scope>NUCLEOTIDE SEQUENCE</scope>
    <source>
        <strain evidence="10">CIFAMagur01</strain>
        <tissue evidence="10">Testis</tissue>
    </source>
</reference>
<feature type="transmembrane region" description="Helical" evidence="8">
    <location>
        <begin position="831"/>
        <end position="851"/>
    </location>
</feature>
<sequence>MEEGNTDPVVWYKQAVGQEPRVMVTVHKSAQNPVFKDEFNSPRFAVKTLKRSSNLTITKVDASDEAIYYCGLKEIIILFAKGTFLSVRGKPDLSVSVSQSGVSDSVPAGASVTLQCSVLSESRAAELQVLWFRAAPPQSHPQIIYTHHNSSHQCESGSPTHTCVYNFSKNILSHSDTGTYCCAVAVCGKIIFGNGTRVQLDDRDVKVSVFQSGVSDSVPAGASVTLQCSVLSESRAAELQVLWFRAAPSQSHPQIIYTHHNSGHQCESGSPTHTCVYNFSKNIFSHSDTGTYYCAVAVCGRIIFGNGTRVQLESSSDPGMICLAVVLGVCVVVIFALIFVLKRGSRICERCKANSTHAKKQPVPVITARIGDDVILHCFRPREDNTDDIVWYKQEVGHKPRVMVTVQQKAKYKEEFNSTRFSIEKDKMSCHLKISNVQQSDEAMYHCGFREFVTWFGNGTFLAVTGDGDVKVSVSQSSMLDSVPAGASVTLQCSVLSESRAAELQVLWFRAAPPQSHPQIIYTHHNSGHQCESGSPTHTCVYNFSKNILSLNDTGTYYCAVAVCGKIIFGNGTRVQLGGSLDSVVKKTSNQGTFVHLQTADSTHAKKQPVPVITARIGDDVILHCFRPGEDNTDDIVWYKQEVGHKPRVMVTVQQKAKYEEEFNTTRFSIEKEKMSCHLKIFNVQQSDEAMYHCGFREFFTRFGNGTFLSVTGDEDVKVSVSQSSVLDSVPAGASVTLQCSVLSESRAAELQVLWFRAAPPQSHPQIIYTHHNSSHQCESGSPTHTCVYNFSKNILSHSDTGTYYCAVAACGKIIFGNGTRIQLEKSLDPVVMFLTVALGVCMIVICVHVVSCSVRSQDSVVKKSSNQ</sequence>
<keyword evidence="2" id="KW-1003">Cell membrane</keyword>
<dbReference type="InterPro" id="IPR036179">
    <property type="entry name" value="Ig-like_dom_sf"/>
</dbReference>
<dbReference type="OrthoDB" id="6370831at2759"/>
<keyword evidence="3" id="KW-0732">Signal</keyword>
<accession>A0A8J4TVE6</accession>
<dbReference type="Pfam" id="PF07686">
    <property type="entry name" value="V-set"/>
    <property type="match status" value="7"/>
</dbReference>
<dbReference type="GO" id="GO:0005886">
    <property type="term" value="C:plasma membrane"/>
    <property type="evidence" value="ECO:0007669"/>
    <property type="project" value="UniProtKB-SubCell"/>
</dbReference>
<keyword evidence="5 8" id="KW-0472">Membrane</keyword>
<dbReference type="SMART" id="SM00406">
    <property type="entry name" value="IGv"/>
    <property type="match status" value="7"/>
</dbReference>